<dbReference type="PROSITE" id="PS51096">
    <property type="entry name" value="PTS_EIIA_TYPE_4"/>
    <property type="match status" value="1"/>
</dbReference>
<comment type="catalytic activity">
    <reaction evidence="1">
        <text>dihydroxyacetone + phosphoenolpyruvate = dihydroxyacetone phosphate + pyruvate</text>
        <dbReference type="Rhea" id="RHEA:18381"/>
        <dbReference type="ChEBI" id="CHEBI:15361"/>
        <dbReference type="ChEBI" id="CHEBI:16016"/>
        <dbReference type="ChEBI" id="CHEBI:57642"/>
        <dbReference type="ChEBI" id="CHEBI:58702"/>
        <dbReference type="EC" id="2.7.1.121"/>
    </reaction>
</comment>
<dbReference type="NCBIfam" id="TIGR02364">
    <property type="entry name" value="dha_pts"/>
    <property type="match status" value="1"/>
</dbReference>
<comment type="function">
    <text evidence="3">General (non sugar-specific) component of the phosphoenolpyruvate-dependent sugar phosphotransferase system (sugar PTS). This major carbohydrate active-transport system catalyzes the phosphorylation of incoming sugar substrates concomitantly with their translocation across the cell membrane. The phosphoryl group from phosphoenolpyruvate (PEP) is transferred to the phosphoryl carrier protein HPr by enzyme I. Phospho-HPr then transfers it to the PTS EIIA domain.</text>
</comment>
<evidence type="ECO:0000313" key="10">
    <source>
        <dbReference type="EMBL" id="EPD29346.1"/>
    </source>
</evidence>
<dbReference type="Gene3D" id="3.30.1340.10">
    <property type="entry name" value="HPr-like"/>
    <property type="match status" value="1"/>
</dbReference>
<dbReference type="GO" id="GO:0016020">
    <property type="term" value="C:membrane"/>
    <property type="evidence" value="ECO:0007669"/>
    <property type="project" value="InterPro"/>
</dbReference>
<evidence type="ECO:0000256" key="5">
    <source>
        <dbReference type="ARBA" id="ARBA00020422"/>
    </source>
</evidence>
<evidence type="ECO:0000256" key="3">
    <source>
        <dbReference type="ARBA" id="ARBA00003681"/>
    </source>
</evidence>
<dbReference type="CDD" id="cd00367">
    <property type="entry name" value="PTS-HPr_like"/>
    <property type="match status" value="1"/>
</dbReference>
<organism evidence="10 11">
    <name type="scientific">Gleimia europaea ACS-120-V-Col10b</name>
    <dbReference type="NCBI Taxonomy" id="883069"/>
    <lineage>
        <taxon>Bacteria</taxon>
        <taxon>Bacillati</taxon>
        <taxon>Actinomycetota</taxon>
        <taxon>Actinomycetes</taxon>
        <taxon>Actinomycetales</taxon>
        <taxon>Actinomycetaceae</taxon>
        <taxon>Gleimia</taxon>
    </lineage>
</organism>
<evidence type="ECO:0000259" key="9">
    <source>
        <dbReference type="PROSITE" id="PS51350"/>
    </source>
</evidence>
<name>A0A9W5RCP1_9ACTO</name>
<comment type="subunit">
    <text evidence="7">Homodimer. The dihydroxyacetone kinase complex is composed of a homodimer of DhaM, a homodimer of DhaK and the subunit DhaL.</text>
</comment>
<evidence type="ECO:0000256" key="6">
    <source>
        <dbReference type="ARBA" id="ARBA00022679"/>
    </source>
</evidence>
<dbReference type="PANTHER" id="PTHR38594">
    <property type="entry name" value="PEP-DEPENDENT DIHYDROXYACETONE KINASE, PHOSPHORYL DONOR SUBUNIT DHAM"/>
    <property type="match status" value="1"/>
</dbReference>
<dbReference type="GO" id="GO:0009401">
    <property type="term" value="P:phosphoenolpyruvate-dependent sugar phosphotransferase system"/>
    <property type="evidence" value="ECO:0007669"/>
    <property type="project" value="InterPro"/>
</dbReference>
<dbReference type="SUPFAM" id="SSF53062">
    <property type="entry name" value="PTS system fructose IIA component-like"/>
    <property type="match status" value="1"/>
</dbReference>
<evidence type="ECO:0000256" key="2">
    <source>
        <dbReference type="ARBA" id="ARBA00002788"/>
    </source>
</evidence>
<proteinExistence type="predicted"/>
<dbReference type="OrthoDB" id="350754at2"/>
<dbReference type="InterPro" id="IPR035895">
    <property type="entry name" value="HPr-like_sf"/>
</dbReference>
<comment type="function">
    <text evidence="2">Component of the dihydroxyacetone kinase complex, which is responsible for the phosphoenolpyruvate (PEP)-dependent phosphorylation of dihydroxyacetone. DhaM serves as the phosphoryl donor. Is phosphorylated by phosphoenolpyruvate in an EI- and HPr-dependent reaction, and a phosphorelay system on histidine residues finally leads to phosphoryl transfer to DhaL and dihydroxyacetone.</text>
</comment>
<dbReference type="InterPro" id="IPR012844">
    <property type="entry name" value="DhaM_N"/>
</dbReference>
<dbReference type="EC" id="2.7.1.121" evidence="4"/>
<dbReference type="GO" id="GO:0047324">
    <property type="term" value="F:phosphoenolpyruvate-glycerone phosphotransferase activity"/>
    <property type="evidence" value="ECO:0007669"/>
    <property type="project" value="UniProtKB-EC"/>
</dbReference>
<reference evidence="10 11" key="1">
    <citation type="submission" date="2013-05" db="EMBL/GenBank/DDBJ databases">
        <title>The Genome Sequence of Actinomyces europaeus ACS-120-V-COL10B.</title>
        <authorList>
            <consortium name="The Broad Institute Genomics Platform"/>
            <person name="Earl A."/>
            <person name="Ward D."/>
            <person name="Feldgarden M."/>
            <person name="Gevers D."/>
            <person name="Saerens B."/>
            <person name="Vaneechoutte M."/>
            <person name="Walker B."/>
            <person name="Young S."/>
            <person name="Zeng Q."/>
            <person name="Gargeya S."/>
            <person name="Fitzgerald M."/>
            <person name="Haas B."/>
            <person name="Abouelleil A."/>
            <person name="Allen A.W."/>
            <person name="Alvarado L."/>
            <person name="Arachchi H.M."/>
            <person name="Berlin A.M."/>
            <person name="Chapman S.B."/>
            <person name="Gainer-Dewar J."/>
            <person name="Goldberg J."/>
            <person name="Griggs A."/>
            <person name="Gujja S."/>
            <person name="Hansen M."/>
            <person name="Howarth C."/>
            <person name="Imamovic A."/>
            <person name="Ireland A."/>
            <person name="Larimer J."/>
            <person name="McCowan C."/>
            <person name="Murphy C."/>
            <person name="Pearson M."/>
            <person name="Poon T.W."/>
            <person name="Priest M."/>
            <person name="Roberts A."/>
            <person name="Saif S."/>
            <person name="Shea T."/>
            <person name="Sisk P."/>
            <person name="Sykes S."/>
            <person name="Wortman J."/>
            <person name="Nusbaum C."/>
            <person name="Birren B."/>
        </authorList>
    </citation>
    <scope>NUCLEOTIDE SEQUENCE [LARGE SCALE GENOMIC DNA]</scope>
    <source>
        <strain evidence="10 11">ACS-120-V-Col10b</strain>
    </source>
</reference>
<dbReference type="PANTHER" id="PTHR38594:SF1">
    <property type="entry name" value="PEP-DEPENDENT DIHYDROXYACETONE KINASE, PHOSPHORYL DONOR SUBUNIT DHAM"/>
    <property type="match status" value="1"/>
</dbReference>
<dbReference type="PROSITE" id="PS00369">
    <property type="entry name" value="PTS_HPR_HIS"/>
    <property type="match status" value="1"/>
</dbReference>
<comment type="caution">
    <text evidence="10">The sequence shown here is derived from an EMBL/GenBank/DDBJ whole genome shotgun (WGS) entry which is preliminary data.</text>
</comment>
<evidence type="ECO:0000256" key="7">
    <source>
        <dbReference type="ARBA" id="ARBA00046577"/>
    </source>
</evidence>
<dbReference type="Pfam" id="PF00381">
    <property type="entry name" value="PTS-HPr"/>
    <property type="match status" value="1"/>
</dbReference>
<dbReference type="Gene3D" id="3.40.50.510">
    <property type="entry name" value="Phosphotransferase system, mannose-type IIA component"/>
    <property type="match status" value="1"/>
</dbReference>
<feature type="domain" description="PTS EIIA type-4" evidence="8">
    <location>
        <begin position="3"/>
        <end position="137"/>
    </location>
</feature>
<keyword evidence="11" id="KW-1185">Reference proteome</keyword>
<dbReference type="AlphaFoldDB" id="A0A9W5RCP1"/>
<keyword evidence="6" id="KW-0808">Transferase</keyword>
<dbReference type="GO" id="GO:0019563">
    <property type="term" value="P:glycerol catabolic process"/>
    <property type="evidence" value="ECO:0007669"/>
    <property type="project" value="InterPro"/>
</dbReference>
<gene>
    <name evidence="10" type="ORF">HMPREF9238_01662</name>
</gene>
<dbReference type="Pfam" id="PF03610">
    <property type="entry name" value="EIIA-man"/>
    <property type="match status" value="1"/>
</dbReference>
<dbReference type="InterPro" id="IPR004701">
    <property type="entry name" value="PTS_EIIA_man-typ"/>
</dbReference>
<dbReference type="SUPFAM" id="SSF55594">
    <property type="entry name" value="HPr-like"/>
    <property type="match status" value="1"/>
</dbReference>
<dbReference type="InterPro" id="IPR001020">
    <property type="entry name" value="PTS_HPr_His_P_site"/>
</dbReference>
<evidence type="ECO:0000256" key="1">
    <source>
        <dbReference type="ARBA" id="ARBA00001113"/>
    </source>
</evidence>
<keyword evidence="10" id="KW-0418">Kinase</keyword>
<dbReference type="Proteomes" id="UP000014387">
    <property type="component" value="Unassembled WGS sequence"/>
</dbReference>
<dbReference type="PROSITE" id="PS51350">
    <property type="entry name" value="PTS_HPR_DOM"/>
    <property type="match status" value="1"/>
</dbReference>
<sequence length="222" mass="22750">MSRVSLVIVSHSDKLAQGVAEVAAQMAPDVVIRAAGGLQDGNIGTSFDKVDAAVQELVAQGPVVLLTDLGSATLTVESVLDFLDEAPAYFADGPLVEGAVAGAVAAQQGADAEGVVAAVLSAAKTWSSVTEPERELLGDDVCEAEVVIADPDGLHARPAALVARFVSDYDAEITIDEADAESVMSLMALGVKQGQTVTVRASGAEAQKAVHDLVQKLKSMPE</sequence>
<evidence type="ECO:0000256" key="4">
    <source>
        <dbReference type="ARBA" id="ARBA00012095"/>
    </source>
</evidence>
<protein>
    <recommendedName>
        <fullName evidence="5">Phosphocarrier protein HPr</fullName>
        <ecNumber evidence="4">2.7.1.121</ecNumber>
    </recommendedName>
</protein>
<dbReference type="PRINTS" id="PR00107">
    <property type="entry name" value="PHOSPHOCPHPR"/>
</dbReference>
<dbReference type="EMBL" id="AGWN01000005">
    <property type="protein sequence ID" value="EPD29346.1"/>
    <property type="molecule type" value="Genomic_DNA"/>
</dbReference>
<dbReference type="InterPro" id="IPR000032">
    <property type="entry name" value="HPr-like"/>
</dbReference>
<dbReference type="InterPro" id="IPR039643">
    <property type="entry name" value="DhaM"/>
</dbReference>
<feature type="domain" description="HPr" evidence="9">
    <location>
        <begin position="141"/>
        <end position="222"/>
    </location>
</feature>
<dbReference type="NCBIfam" id="TIGR01003">
    <property type="entry name" value="PTS_HPr_family"/>
    <property type="match status" value="1"/>
</dbReference>
<evidence type="ECO:0000313" key="11">
    <source>
        <dbReference type="Proteomes" id="UP000014387"/>
    </source>
</evidence>
<dbReference type="InterPro" id="IPR036662">
    <property type="entry name" value="PTS_EIIA_man-typ_sf"/>
</dbReference>
<dbReference type="RefSeq" id="WP_016444979.1">
    <property type="nucleotide sequence ID" value="NZ_KE150268.1"/>
</dbReference>
<evidence type="ECO:0000259" key="8">
    <source>
        <dbReference type="PROSITE" id="PS51096"/>
    </source>
</evidence>
<accession>A0A9W5RCP1</accession>